<dbReference type="Gene3D" id="2.150.10.10">
    <property type="entry name" value="Serralysin-like metalloprotease, C-terminal"/>
    <property type="match status" value="4"/>
</dbReference>
<comment type="caution">
    <text evidence="4">The sequence shown here is derived from an EMBL/GenBank/DDBJ whole genome shotgun (WGS) entry which is preliminary data.</text>
</comment>
<feature type="compositionally biased region" description="Acidic residues" evidence="3">
    <location>
        <begin position="125"/>
        <end position="138"/>
    </location>
</feature>
<feature type="region of interest" description="Disordered" evidence="3">
    <location>
        <begin position="22"/>
        <end position="138"/>
    </location>
</feature>
<feature type="compositionally biased region" description="Low complexity" evidence="3">
    <location>
        <begin position="37"/>
        <end position="46"/>
    </location>
</feature>
<dbReference type="SUPFAM" id="SSF51120">
    <property type="entry name" value="beta-Roll"/>
    <property type="match status" value="2"/>
</dbReference>
<dbReference type="PANTHER" id="PTHR38340:SF1">
    <property type="entry name" value="S-LAYER PROTEIN"/>
    <property type="match status" value="1"/>
</dbReference>
<sequence>MLMLASLLGLAAVGGMVLMSSDAEDELSDEEGGGEGLVPEPEAELAVEQNSGAATGNETGDLTEYLVLPGTDDADAITGGEGDDQINGYDADDTLSGQDGRDTIYGSAGADRIDGDAGDDLLHGEDDDDTLDGGDGDDSLFGHFGADLLQGGAGQDNLHGGQDNDRLDGDADNDALHGGHGDDTLTGGTGEDSLFGGFGNDVISGIEGTNHAPLAASEQDVDYLNGGDGQDTIFAGAGDIVTTGAGEDAVFAGHWVTDGAPVQIMDFEPGVDQLQVIWNTDSDADPAIEISKDPDNPGLTRVSVEGEQVAVLHSESEVLPSDILLIRENVLAQQNWPN</sequence>
<evidence type="ECO:0000256" key="3">
    <source>
        <dbReference type="SAM" id="MobiDB-lite"/>
    </source>
</evidence>
<organism evidence="4 5">
    <name type="scientific">Ruegeria aquimaris</name>
    <dbReference type="NCBI Taxonomy" id="2984333"/>
    <lineage>
        <taxon>Bacteria</taxon>
        <taxon>Pseudomonadati</taxon>
        <taxon>Pseudomonadota</taxon>
        <taxon>Alphaproteobacteria</taxon>
        <taxon>Rhodobacterales</taxon>
        <taxon>Roseobacteraceae</taxon>
        <taxon>Ruegeria</taxon>
    </lineage>
</organism>
<keyword evidence="2" id="KW-0964">Secreted</keyword>
<dbReference type="RefSeq" id="WP_263827220.1">
    <property type="nucleotide sequence ID" value="NZ_JAOWLB010000002.1"/>
</dbReference>
<protein>
    <submittedName>
        <fullName evidence="4">Calcium-binding protein</fullName>
    </submittedName>
</protein>
<dbReference type="Proteomes" id="UP001320899">
    <property type="component" value="Unassembled WGS sequence"/>
</dbReference>
<dbReference type="InterPro" id="IPR050557">
    <property type="entry name" value="RTX_toxin/Mannuronan_C5-epim"/>
</dbReference>
<dbReference type="EMBL" id="JAOWLB010000002">
    <property type="protein sequence ID" value="MCV2887389.1"/>
    <property type="molecule type" value="Genomic_DNA"/>
</dbReference>
<feature type="compositionally biased region" description="Polar residues" evidence="3">
    <location>
        <begin position="48"/>
        <end position="60"/>
    </location>
</feature>
<gene>
    <name evidence="4" type="ORF">OE747_03505</name>
</gene>
<accession>A0ABT3AFD7</accession>
<evidence type="ECO:0000313" key="5">
    <source>
        <dbReference type="Proteomes" id="UP001320899"/>
    </source>
</evidence>
<feature type="compositionally biased region" description="Basic and acidic residues" evidence="3">
    <location>
        <begin position="111"/>
        <end position="124"/>
    </location>
</feature>
<evidence type="ECO:0000256" key="1">
    <source>
        <dbReference type="ARBA" id="ARBA00004613"/>
    </source>
</evidence>
<evidence type="ECO:0000313" key="4">
    <source>
        <dbReference type="EMBL" id="MCV2887389.1"/>
    </source>
</evidence>
<dbReference type="PROSITE" id="PS00330">
    <property type="entry name" value="HEMOLYSIN_CALCIUM"/>
    <property type="match status" value="2"/>
</dbReference>
<dbReference type="InterPro" id="IPR011049">
    <property type="entry name" value="Serralysin-like_metalloprot_C"/>
</dbReference>
<feature type="compositionally biased region" description="Basic and acidic residues" evidence="3">
    <location>
        <begin position="162"/>
        <end position="183"/>
    </location>
</feature>
<reference evidence="4 5" key="1">
    <citation type="submission" date="2022-10" db="EMBL/GenBank/DDBJ databases">
        <title>Ruegeria sp. nov., isolated from ocean surface sediments.</title>
        <authorList>
            <person name="He W."/>
            <person name="Xue H.-P."/>
            <person name="Zhang D.-F."/>
        </authorList>
    </citation>
    <scope>NUCLEOTIDE SEQUENCE [LARGE SCALE GENOMIC DNA]</scope>
    <source>
        <strain evidence="4 5">XHP0148</strain>
    </source>
</reference>
<keyword evidence="5" id="KW-1185">Reference proteome</keyword>
<comment type="subcellular location">
    <subcellularLocation>
        <location evidence="1">Secreted</location>
    </subcellularLocation>
</comment>
<dbReference type="Pfam" id="PF00353">
    <property type="entry name" value="HemolysinCabind"/>
    <property type="match status" value="3"/>
</dbReference>
<feature type="region of interest" description="Disordered" evidence="3">
    <location>
        <begin position="152"/>
        <end position="192"/>
    </location>
</feature>
<dbReference type="InterPro" id="IPR018511">
    <property type="entry name" value="Hemolysin-typ_Ca-bd_CS"/>
</dbReference>
<feature type="compositionally biased region" description="Acidic residues" evidence="3">
    <location>
        <begin position="22"/>
        <end position="33"/>
    </location>
</feature>
<evidence type="ECO:0000256" key="2">
    <source>
        <dbReference type="ARBA" id="ARBA00022525"/>
    </source>
</evidence>
<dbReference type="PANTHER" id="PTHR38340">
    <property type="entry name" value="S-LAYER PROTEIN"/>
    <property type="match status" value="1"/>
</dbReference>
<name>A0ABT3AFD7_9RHOB</name>
<proteinExistence type="predicted"/>
<dbReference type="InterPro" id="IPR001343">
    <property type="entry name" value="Hemolysn_Ca-bd"/>
</dbReference>
<dbReference type="PRINTS" id="PR00313">
    <property type="entry name" value="CABNDNGRPT"/>
</dbReference>